<dbReference type="Gene3D" id="3.30.565.10">
    <property type="entry name" value="Histidine kinase-like ATPase, C-terminal domain"/>
    <property type="match status" value="1"/>
</dbReference>
<dbReference type="SFLD" id="SFLDG01129">
    <property type="entry name" value="C1.5:_HAD__Beta-PGM__Phosphata"/>
    <property type="match status" value="1"/>
</dbReference>
<dbReference type="InterPro" id="IPR036412">
    <property type="entry name" value="HAD-like_sf"/>
</dbReference>
<proteinExistence type="predicted"/>
<evidence type="ECO:0000313" key="6">
    <source>
        <dbReference type="Proteomes" id="UP001631993"/>
    </source>
</evidence>
<dbReference type="PANTHER" id="PTHR43434">
    <property type="entry name" value="PHOSPHOGLYCOLATE PHOSPHATASE"/>
    <property type="match status" value="1"/>
</dbReference>
<keyword evidence="2 5" id="KW-0378">Hydrolase</keyword>
<dbReference type="Pfam" id="PF13419">
    <property type="entry name" value="HAD_2"/>
    <property type="match status" value="1"/>
</dbReference>
<dbReference type="EMBL" id="JBJVNE010000022">
    <property type="protein sequence ID" value="MFM9651593.1"/>
    <property type="molecule type" value="Genomic_DNA"/>
</dbReference>
<dbReference type="GO" id="GO:0016787">
    <property type="term" value="F:hydrolase activity"/>
    <property type="evidence" value="ECO:0007669"/>
    <property type="project" value="UniProtKB-KW"/>
</dbReference>
<comment type="caution">
    <text evidence="5">The sequence shown here is derived from an EMBL/GenBank/DDBJ whole genome shotgun (WGS) entry which is preliminary data.</text>
</comment>
<dbReference type="InterPro" id="IPR006439">
    <property type="entry name" value="HAD-SF_hydro_IA"/>
</dbReference>
<dbReference type="CDD" id="cd16936">
    <property type="entry name" value="HATPase_RsbW-like"/>
    <property type="match status" value="1"/>
</dbReference>
<sequence length="419" mass="45187">MMPIWSLESVIESPEYRVSLTMVSDDRAPGAARTFTRETLSAWGLEELMDRTVLIVSELTTNAERHAGTPGGTERPSDADSQVVAEHITLTLTAQNGTVGIEVEDNSPFPPIPRASGPDSLDGRGLLLVTAEADAWTACLNEDGSGKRVLAVVRRRESVPCGPTPTAHPLQSYSLAMEAFAMPAQHAPVAAPLPPRKKMEDVVTQHVLLLDLDGVLVDTRPVMQEAWRAVQQTHGVDLPFEMYEQHLGRPFNDIMERLELADADRIHQTYVEASKAVSPLARPFEGMEEVLHAFVAADWRLGVVTSKPLDRAAPLLAQLGCPFATVRVPGGPGRGKPAPEPLLLALVDLAADPASATYVGDREVDREAARRAGVSYVHAAWGYGAPGTLEPRIAQSPVDLLRLLDVSKKSAPLIEGSLL</sequence>
<dbReference type="InterPro" id="IPR050155">
    <property type="entry name" value="HAD-like_hydrolase_sf"/>
</dbReference>
<dbReference type="InterPro" id="IPR036890">
    <property type="entry name" value="HATPase_C_sf"/>
</dbReference>
<name>A0ABW9ITP4_STRGJ</name>
<dbReference type="Gene3D" id="3.40.50.1000">
    <property type="entry name" value="HAD superfamily/HAD-like"/>
    <property type="match status" value="1"/>
</dbReference>
<evidence type="ECO:0000256" key="2">
    <source>
        <dbReference type="ARBA" id="ARBA00022801"/>
    </source>
</evidence>
<reference evidence="5 6" key="1">
    <citation type="submission" date="2024-12" db="EMBL/GenBank/DDBJ databases">
        <title>Forecasting of Potato common scab and diversities of Pathogenic streptomyces spp. in china.</title>
        <authorList>
            <person name="Handique U."/>
            <person name="Wu J."/>
        </authorList>
    </citation>
    <scope>NUCLEOTIDE SEQUENCE [LARGE SCALE GENOMIC DNA]</scope>
    <source>
        <strain evidence="5 6">ZRIMU1585</strain>
    </source>
</reference>
<dbReference type="InterPro" id="IPR023198">
    <property type="entry name" value="PGP-like_dom2"/>
</dbReference>
<evidence type="ECO:0000313" key="5">
    <source>
        <dbReference type="EMBL" id="MFM9651593.1"/>
    </source>
</evidence>
<dbReference type="Gene3D" id="1.10.150.240">
    <property type="entry name" value="Putative phosphatase, domain 2"/>
    <property type="match status" value="1"/>
</dbReference>
<organism evidence="5 6">
    <name type="scientific">Streptomyces galilaeus</name>
    <dbReference type="NCBI Taxonomy" id="33899"/>
    <lineage>
        <taxon>Bacteria</taxon>
        <taxon>Bacillati</taxon>
        <taxon>Actinomycetota</taxon>
        <taxon>Actinomycetes</taxon>
        <taxon>Kitasatosporales</taxon>
        <taxon>Streptomycetaceae</taxon>
        <taxon>Streptomyces</taxon>
    </lineage>
</organism>
<evidence type="ECO:0000256" key="1">
    <source>
        <dbReference type="ARBA" id="ARBA00022723"/>
    </source>
</evidence>
<evidence type="ECO:0000256" key="3">
    <source>
        <dbReference type="ARBA" id="ARBA00022842"/>
    </source>
</evidence>
<keyword evidence="3" id="KW-0460">Magnesium</keyword>
<keyword evidence="4" id="KW-0119">Carbohydrate metabolism</keyword>
<keyword evidence="1" id="KW-0479">Metal-binding</keyword>
<accession>A0ABW9ITP4</accession>
<dbReference type="PANTHER" id="PTHR43434:SF23">
    <property type="entry name" value="PHOSPHOGLYCOLATE PHOSPHATASE"/>
    <property type="match status" value="1"/>
</dbReference>
<dbReference type="NCBIfam" id="TIGR01549">
    <property type="entry name" value="HAD-SF-IA-v1"/>
    <property type="match status" value="1"/>
</dbReference>
<protein>
    <submittedName>
        <fullName evidence="5">HAD-IA family hydrolase</fullName>
    </submittedName>
</protein>
<dbReference type="Proteomes" id="UP001631993">
    <property type="component" value="Unassembled WGS sequence"/>
</dbReference>
<dbReference type="SFLD" id="SFLDS00003">
    <property type="entry name" value="Haloacid_Dehalogenase"/>
    <property type="match status" value="1"/>
</dbReference>
<gene>
    <name evidence="5" type="ORF">ACKI1S_36260</name>
</gene>
<dbReference type="InterPro" id="IPR023214">
    <property type="entry name" value="HAD_sf"/>
</dbReference>
<evidence type="ECO:0000256" key="4">
    <source>
        <dbReference type="ARBA" id="ARBA00023277"/>
    </source>
</evidence>
<keyword evidence="6" id="KW-1185">Reference proteome</keyword>
<dbReference type="SUPFAM" id="SSF56784">
    <property type="entry name" value="HAD-like"/>
    <property type="match status" value="1"/>
</dbReference>
<dbReference type="InterPro" id="IPR041492">
    <property type="entry name" value="HAD_2"/>
</dbReference>
<dbReference type="RefSeq" id="WP_369277603.1">
    <property type="nucleotide sequence ID" value="NZ_JBJVMW010000013.1"/>
</dbReference>